<gene>
    <name evidence="2" type="ORF">FOPG_15041</name>
</gene>
<evidence type="ECO:0000256" key="1">
    <source>
        <dbReference type="SAM" id="MobiDB-lite"/>
    </source>
</evidence>
<proteinExistence type="predicted"/>
<accession>X0GZR5</accession>
<reference evidence="2" key="2">
    <citation type="submission" date="2014-03" db="EMBL/GenBank/DDBJ databases">
        <title>The Genome Annotation of Fusarium oxysporum PHW808.</title>
        <authorList>
            <consortium name="The Broad Institute Genomics Platform"/>
            <person name="Ma L.-J."/>
            <person name="Corby-Kistler H."/>
            <person name="Broz K."/>
            <person name="Gale L.R."/>
            <person name="Jonkers W."/>
            <person name="O'Donnell K."/>
            <person name="Ploetz R."/>
            <person name="Steinberg C."/>
            <person name="Schwartz D.C."/>
            <person name="VanEtten H."/>
            <person name="Zhou S."/>
            <person name="Young S.K."/>
            <person name="Zeng Q."/>
            <person name="Gargeya S."/>
            <person name="Fitzgerald M."/>
            <person name="Abouelleil A."/>
            <person name="Alvarado L."/>
            <person name="Chapman S.B."/>
            <person name="Gainer-Dewar J."/>
            <person name="Goldberg J."/>
            <person name="Griggs A."/>
            <person name="Gujja S."/>
            <person name="Hansen M."/>
            <person name="Howarth C."/>
            <person name="Imamovic A."/>
            <person name="Ireland A."/>
            <person name="Larimer J."/>
            <person name="McCowan C."/>
            <person name="Murphy C."/>
            <person name="Pearson M."/>
            <person name="Poon T.W."/>
            <person name="Priest M."/>
            <person name="Roberts A."/>
            <person name="Saif S."/>
            <person name="Shea T."/>
            <person name="Sykes S."/>
            <person name="Wortman J."/>
            <person name="Nusbaum C."/>
            <person name="Birren B."/>
        </authorList>
    </citation>
    <scope>NUCLEOTIDE SEQUENCE</scope>
    <source>
        <strain evidence="2">54008</strain>
    </source>
</reference>
<protein>
    <submittedName>
        <fullName evidence="2">Uncharacterized protein</fullName>
    </submittedName>
</protein>
<name>X0GZR5_FUSOX</name>
<organism evidence="2">
    <name type="scientific">Fusarium oxysporum f. sp. conglutinans race 2 54008</name>
    <dbReference type="NCBI Taxonomy" id="1089457"/>
    <lineage>
        <taxon>Eukaryota</taxon>
        <taxon>Fungi</taxon>
        <taxon>Dikarya</taxon>
        <taxon>Ascomycota</taxon>
        <taxon>Pezizomycotina</taxon>
        <taxon>Sordariomycetes</taxon>
        <taxon>Hypocreomycetidae</taxon>
        <taxon>Hypocreales</taxon>
        <taxon>Nectriaceae</taxon>
        <taxon>Fusarium</taxon>
        <taxon>Fusarium oxysporum species complex</taxon>
    </lineage>
</organism>
<dbReference type="Proteomes" id="UP000030676">
    <property type="component" value="Unassembled WGS sequence"/>
</dbReference>
<evidence type="ECO:0000313" key="2">
    <source>
        <dbReference type="EMBL" id="EXL68913.1"/>
    </source>
</evidence>
<dbReference type="AlphaFoldDB" id="X0GZR5"/>
<dbReference type="EMBL" id="KK033277">
    <property type="protein sequence ID" value="EXL68913.1"/>
    <property type="molecule type" value="Genomic_DNA"/>
</dbReference>
<reference evidence="2" key="1">
    <citation type="submission" date="2011-11" db="EMBL/GenBank/DDBJ databases">
        <title>The Genome Sequence of Fusarium oxysporum PHW808.</title>
        <authorList>
            <consortium name="The Broad Institute Genome Sequencing Platform"/>
            <person name="Ma L.-J."/>
            <person name="Gale L.R."/>
            <person name="Schwartz D.C."/>
            <person name="Zhou S."/>
            <person name="Corby-Kistler H."/>
            <person name="Young S.K."/>
            <person name="Zeng Q."/>
            <person name="Gargeya S."/>
            <person name="Fitzgerald M."/>
            <person name="Haas B."/>
            <person name="Abouelleil A."/>
            <person name="Alvarado L."/>
            <person name="Arachchi H.M."/>
            <person name="Berlin A."/>
            <person name="Brown A."/>
            <person name="Chapman S.B."/>
            <person name="Chen Z."/>
            <person name="Dunbar C."/>
            <person name="Freedman E."/>
            <person name="Gearin G."/>
            <person name="Goldberg J."/>
            <person name="Griggs A."/>
            <person name="Gujja S."/>
            <person name="Heiman D."/>
            <person name="Howarth C."/>
            <person name="Larson L."/>
            <person name="Lui A."/>
            <person name="MacDonald P.J.P."/>
            <person name="Montmayeur A."/>
            <person name="Murphy C."/>
            <person name="Neiman D."/>
            <person name="Pearson M."/>
            <person name="Priest M."/>
            <person name="Roberts A."/>
            <person name="Saif S."/>
            <person name="Shea T."/>
            <person name="Shenoy N."/>
            <person name="Sisk P."/>
            <person name="Stolte C."/>
            <person name="Sykes S."/>
            <person name="Wortman J."/>
            <person name="Nusbaum C."/>
            <person name="Birren B."/>
        </authorList>
    </citation>
    <scope>NUCLEOTIDE SEQUENCE [LARGE SCALE GENOMIC DNA]</scope>
    <source>
        <strain evidence="2">54008</strain>
    </source>
</reference>
<feature type="region of interest" description="Disordered" evidence="1">
    <location>
        <begin position="1"/>
        <end position="44"/>
    </location>
</feature>
<dbReference type="HOGENOM" id="CLU_3224646_0_0_1"/>
<sequence>MPSAPSSTRLLVLTTHGRPKLPQLAGKTEHPTTNQRSSSPETKR</sequence>
<feature type="compositionally biased region" description="Polar residues" evidence="1">
    <location>
        <begin position="31"/>
        <end position="44"/>
    </location>
</feature>